<dbReference type="AlphaFoldDB" id="A0ABD2PPM2"/>
<dbReference type="Proteomes" id="UP001626550">
    <property type="component" value="Unassembled WGS sequence"/>
</dbReference>
<dbReference type="SUPFAM" id="SSF50494">
    <property type="entry name" value="Trypsin-like serine proteases"/>
    <property type="match status" value="1"/>
</dbReference>
<dbReference type="InterPro" id="IPR051487">
    <property type="entry name" value="Ser/Thr_Proteases_Immune/Dev"/>
</dbReference>
<feature type="non-terminal residue" evidence="4">
    <location>
        <position position="1"/>
    </location>
</feature>
<dbReference type="InterPro" id="IPR009003">
    <property type="entry name" value="Peptidase_S1_PA"/>
</dbReference>
<keyword evidence="1" id="KW-1015">Disulfide bond</keyword>
<dbReference type="PROSITE" id="PS00134">
    <property type="entry name" value="TRYPSIN_HIS"/>
    <property type="match status" value="1"/>
</dbReference>
<protein>
    <recommendedName>
        <fullName evidence="3">Peptidase S1 domain-containing protein</fullName>
    </recommendedName>
</protein>
<accession>A0ABD2PPM2</accession>
<evidence type="ECO:0000313" key="4">
    <source>
        <dbReference type="EMBL" id="KAL3309449.1"/>
    </source>
</evidence>
<organism evidence="4 5">
    <name type="scientific">Cichlidogyrus casuarinus</name>
    <dbReference type="NCBI Taxonomy" id="1844966"/>
    <lineage>
        <taxon>Eukaryota</taxon>
        <taxon>Metazoa</taxon>
        <taxon>Spiralia</taxon>
        <taxon>Lophotrochozoa</taxon>
        <taxon>Platyhelminthes</taxon>
        <taxon>Monogenea</taxon>
        <taxon>Monopisthocotylea</taxon>
        <taxon>Dactylogyridea</taxon>
        <taxon>Ancyrocephalidae</taxon>
        <taxon>Cichlidogyrus</taxon>
    </lineage>
</organism>
<dbReference type="EMBL" id="JBJKFK010003903">
    <property type="protein sequence ID" value="KAL3309449.1"/>
    <property type="molecule type" value="Genomic_DNA"/>
</dbReference>
<evidence type="ECO:0000256" key="2">
    <source>
        <dbReference type="ARBA" id="ARBA00024195"/>
    </source>
</evidence>
<evidence type="ECO:0000313" key="5">
    <source>
        <dbReference type="Proteomes" id="UP001626550"/>
    </source>
</evidence>
<dbReference type="InterPro" id="IPR043504">
    <property type="entry name" value="Peptidase_S1_PA_chymotrypsin"/>
</dbReference>
<gene>
    <name evidence="4" type="ORF">Ciccas_012005</name>
</gene>
<comment type="similarity">
    <text evidence="2">Belongs to the peptidase S1 family. CLIP subfamily.</text>
</comment>
<dbReference type="InterPro" id="IPR001254">
    <property type="entry name" value="Trypsin_dom"/>
</dbReference>
<dbReference type="PANTHER" id="PTHR24256">
    <property type="entry name" value="TRYPTASE-RELATED"/>
    <property type="match status" value="1"/>
</dbReference>
<reference evidence="4 5" key="1">
    <citation type="submission" date="2024-11" db="EMBL/GenBank/DDBJ databases">
        <title>Adaptive evolution of stress response genes in parasites aligns with host niche diversity.</title>
        <authorList>
            <person name="Hahn C."/>
            <person name="Resl P."/>
        </authorList>
    </citation>
    <scope>NUCLEOTIDE SEQUENCE [LARGE SCALE GENOMIC DNA]</scope>
    <source>
        <strain evidence="4">EGGRZ-B1_66</strain>
        <tissue evidence="4">Body</tissue>
    </source>
</reference>
<proteinExistence type="inferred from homology"/>
<dbReference type="Pfam" id="PF00089">
    <property type="entry name" value="Trypsin"/>
    <property type="match status" value="1"/>
</dbReference>
<keyword evidence="5" id="KW-1185">Reference proteome</keyword>
<comment type="caution">
    <text evidence="4">The sequence shown here is derived from an EMBL/GenBank/DDBJ whole genome shotgun (WGS) entry which is preliminary data.</text>
</comment>
<dbReference type="InterPro" id="IPR018114">
    <property type="entry name" value="TRYPSIN_HIS"/>
</dbReference>
<dbReference type="Gene3D" id="2.40.10.10">
    <property type="entry name" value="Trypsin-like serine proteases"/>
    <property type="match status" value="1"/>
</dbReference>
<evidence type="ECO:0000259" key="3">
    <source>
        <dbReference type="Pfam" id="PF00089"/>
    </source>
</evidence>
<evidence type="ECO:0000256" key="1">
    <source>
        <dbReference type="ARBA" id="ARBA00023157"/>
    </source>
</evidence>
<name>A0ABD2PPM2_9PLAT</name>
<sequence length="127" mass="14178">VDGFRVLRAMKSLVLLIISILLLVNGRVLDDIDKRVINGETLTDLSKVPSAVRITTYDDEGIQTCGGSLIHDDWVLTAAHCLEDMQTIYIQAGSAKTSDDPRDEPLEDPKLFLAKASKWFNHEHCKQ</sequence>
<feature type="domain" description="Peptidase S1" evidence="3">
    <location>
        <begin position="59"/>
        <end position="94"/>
    </location>
</feature>